<proteinExistence type="inferred from homology"/>
<evidence type="ECO:0000256" key="10">
    <source>
        <dbReference type="PIRSR" id="PIRSR602401-1"/>
    </source>
</evidence>
<reference evidence="12 14" key="2">
    <citation type="journal article" date="2013" name="Nature">
        <title>Insights into bilaterian evolution from three spiralian genomes.</title>
        <authorList>
            <person name="Simakov O."/>
            <person name="Marletaz F."/>
            <person name="Cho S.J."/>
            <person name="Edsinger-Gonzales E."/>
            <person name="Havlak P."/>
            <person name="Hellsten U."/>
            <person name="Kuo D.H."/>
            <person name="Larsson T."/>
            <person name="Lv J."/>
            <person name="Arendt D."/>
            <person name="Savage R."/>
            <person name="Osoegawa K."/>
            <person name="de Jong P."/>
            <person name="Grimwood J."/>
            <person name="Chapman J.A."/>
            <person name="Shapiro H."/>
            <person name="Aerts A."/>
            <person name="Otillar R.P."/>
            <person name="Terry A.Y."/>
            <person name="Boore J.L."/>
            <person name="Grigoriev I.V."/>
            <person name="Lindberg D.R."/>
            <person name="Seaver E.C."/>
            <person name="Weisblat D.A."/>
            <person name="Putnam N.H."/>
            <person name="Rokhsar D.S."/>
        </authorList>
    </citation>
    <scope>NUCLEOTIDE SEQUENCE</scope>
</reference>
<comment type="cofactor">
    <cofactor evidence="10">
        <name>heme</name>
        <dbReference type="ChEBI" id="CHEBI:30413"/>
    </cofactor>
</comment>
<dbReference type="CTD" id="20214782"/>
<dbReference type="GO" id="GO:0005506">
    <property type="term" value="F:iron ion binding"/>
    <property type="evidence" value="ECO:0007669"/>
    <property type="project" value="InterPro"/>
</dbReference>
<evidence type="ECO:0000256" key="5">
    <source>
        <dbReference type="ARBA" id="ARBA00022723"/>
    </source>
</evidence>
<dbReference type="Pfam" id="PF00067">
    <property type="entry name" value="p450"/>
    <property type="match status" value="1"/>
</dbReference>
<evidence type="ECO:0008006" key="15">
    <source>
        <dbReference type="Google" id="ProtNLM"/>
    </source>
</evidence>
<organism evidence="13 14">
    <name type="scientific">Helobdella robusta</name>
    <name type="common">Californian leech</name>
    <dbReference type="NCBI Taxonomy" id="6412"/>
    <lineage>
        <taxon>Eukaryota</taxon>
        <taxon>Metazoa</taxon>
        <taxon>Spiralia</taxon>
        <taxon>Lophotrochozoa</taxon>
        <taxon>Annelida</taxon>
        <taxon>Clitellata</taxon>
        <taxon>Hirudinea</taxon>
        <taxon>Rhynchobdellida</taxon>
        <taxon>Glossiphoniidae</taxon>
        <taxon>Helobdella</taxon>
    </lineage>
</organism>
<dbReference type="InParanoid" id="T1G134"/>
<dbReference type="CDD" id="cd11055">
    <property type="entry name" value="CYP3A-like"/>
    <property type="match status" value="1"/>
</dbReference>
<dbReference type="PRINTS" id="PR00385">
    <property type="entry name" value="P450"/>
</dbReference>
<keyword evidence="6" id="KW-0492">Microsome</keyword>
<gene>
    <name evidence="13" type="primary">20214782</name>
    <name evidence="12" type="ORF">HELRODRAFT_72659</name>
</gene>
<dbReference type="OMA" id="RRNIFNM"/>
<dbReference type="Proteomes" id="UP000015101">
    <property type="component" value="Unassembled WGS sequence"/>
</dbReference>
<name>T1G134_HELRO</name>
<dbReference type="InterPro" id="IPR036396">
    <property type="entry name" value="Cyt_P450_sf"/>
</dbReference>
<dbReference type="InterPro" id="IPR002401">
    <property type="entry name" value="Cyt_P450_E_grp-I"/>
</dbReference>
<dbReference type="InterPro" id="IPR050705">
    <property type="entry name" value="Cytochrome_P450_3A"/>
</dbReference>
<comment type="subcellular location">
    <subcellularLocation>
        <location evidence="2">Endoplasmic reticulum membrane</location>
        <topology evidence="2">Peripheral membrane protein</topology>
    </subcellularLocation>
    <subcellularLocation>
        <location evidence="1">Microsome membrane</location>
        <topology evidence="1">Peripheral membrane protein</topology>
    </subcellularLocation>
</comment>
<reference evidence="14" key="1">
    <citation type="submission" date="2012-12" db="EMBL/GenBank/DDBJ databases">
        <authorList>
            <person name="Hellsten U."/>
            <person name="Grimwood J."/>
            <person name="Chapman J.A."/>
            <person name="Shapiro H."/>
            <person name="Aerts A."/>
            <person name="Otillar R.P."/>
            <person name="Terry A.Y."/>
            <person name="Boore J.L."/>
            <person name="Simakov O."/>
            <person name="Marletaz F."/>
            <person name="Cho S.-J."/>
            <person name="Edsinger-Gonzales E."/>
            <person name="Havlak P."/>
            <person name="Kuo D.-H."/>
            <person name="Larsson T."/>
            <person name="Lv J."/>
            <person name="Arendt D."/>
            <person name="Savage R."/>
            <person name="Osoegawa K."/>
            <person name="de Jong P."/>
            <person name="Lindberg D.R."/>
            <person name="Seaver E.C."/>
            <person name="Weisblat D.A."/>
            <person name="Putnam N.H."/>
            <person name="Grigoriev I.V."/>
            <person name="Rokhsar D.S."/>
        </authorList>
    </citation>
    <scope>NUCLEOTIDE SEQUENCE</scope>
</reference>
<dbReference type="SUPFAM" id="SSF48264">
    <property type="entry name" value="Cytochrome P450"/>
    <property type="match status" value="1"/>
</dbReference>
<evidence type="ECO:0000256" key="6">
    <source>
        <dbReference type="ARBA" id="ARBA00022848"/>
    </source>
</evidence>
<dbReference type="GO" id="GO:0020037">
    <property type="term" value="F:heme binding"/>
    <property type="evidence" value="ECO:0007669"/>
    <property type="project" value="InterPro"/>
</dbReference>
<keyword evidence="11" id="KW-0503">Monooxygenase</keyword>
<evidence type="ECO:0000256" key="2">
    <source>
        <dbReference type="ARBA" id="ARBA00004406"/>
    </source>
</evidence>
<dbReference type="STRING" id="6412.T1G134"/>
<evidence type="ECO:0000256" key="8">
    <source>
        <dbReference type="ARBA" id="ARBA00023004"/>
    </source>
</evidence>
<dbReference type="FunCoup" id="T1G134">
    <property type="interactions" value="335"/>
</dbReference>
<dbReference type="GeneID" id="20214782"/>
<sequence>YATWTFDTFTKMGIRGPKPIMCLGNFAGLYKMGITKYDLEMKKKYGQIHGEFLGRQPVLTIYDTAILKQIMIKDFHLFTNHFNLGVTPPPLDKMLSLLKDDHWKFVRSIMSPTFSSGKMRKMSDQINVCCRTLCENLKVEADKKRVFDLKTICDAFTMDTIASTAFGVSIDSHNDPNNVFVRMARDVFKLKLTPGIALMFLAPFLLKPLNRLGVPLSKNDVLQFFTEVVKKAIRNRDDDKHLDFLQLMLNAHKEDGDDEDDDDEDDDDDVSGNEDLLAQCLLFFLVGFETTSTALSYFGYNMACNSEAQEKLFEEVSENIGDKEPTYDSIRQLTYLDMCLNETLRMFPFGTRTDREALQDVTINGLFIPKGMVVGIPIYALQNDPEHWHDPHLFNPERFSPTNWDPKTSDPLRFMPFGAGPRKCVGMRLAKMEVKMAVVHMIRNFRFVASEETDVRRKFLK</sequence>
<evidence type="ECO:0000313" key="14">
    <source>
        <dbReference type="Proteomes" id="UP000015101"/>
    </source>
</evidence>
<dbReference type="Gene3D" id="1.10.630.10">
    <property type="entry name" value="Cytochrome P450"/>
    <property type="match status" value="1"/>
</dbReference>
<dbReference type="EMBL" id="KB095858">
    <property type="protein sequence ID" value="ESO10628.1"/>
    <property type="molecule type" value="Genomic_DNA"/>
</dbReference>
<keyword evidence="7 11" id="KW-0560">Oxidoreductase</keyword>
<reference evidence="13" key="3">
    <citation type="submission" date="2015-06" db="UniProtKB">
        <authorList>
            <consortium name="EnsemblMetazoa"/>
        </authorList>
    </citation>
    <scope>IDENTIFICATION</scope>
</reference>
<evidence type="ECO:0000256" key="7">
    <source>
        <dbReference type="ARBA" id="ARBA00023002"/>
    </source>
</evidence>
<dbReference type="PROSITE" id="PS00086">
    <property type="entry name" value="CYTOCHROME_P450"/>
    <property type="match status" value="1"/>
</dbReference>
<dbReference type="HOGENOM" id="CLU_001570_5_2_1"/>
<keyword evidence="5 10" id="KW-0479">Metal-binding</keyword>
<dbReference type="GO" id="GO:0005789">
    <property type="term" value="C:endoplasmic reticulum membrane"/>
    <property type="evidence" value="ECO:0007669"/>
    <property type="project" value="UniProtKB-SubCell"/>
</dbReference>
<dbReference type="InterPro" id="IPR017972">
    <property type="entry name" value="Cyt_P450_CS"/>
</dbReference>
<dbReference type="PRINTS" id="PR00463">
    <property type="entry name" value="EP450I"/>
</dbReference>
<dbReference type="EnsemblMetazoa" id="HelroT72659">
    <property type="protein sequence ID" value="HelroP72659"/>
    <property type="gene ID" value="HelroG72659"/>
</dbReference>
<evidence type="ECO:0000313" key="12">
    <source>
        <dbReference type="EMBL" id="ESO10628.1"/>
    </source>
</evidence>
<comment type="similarity">
    <text evidence="3 11">Belongs to the cytochrome P450 family.</text>
</comment>
<dbReference type="EMBL" id="AMQM01002684">
    <property type="status" value="NOT_ANNOTATED_CDS"/>
    <property type="molecule type" value="Genomic_DNA"/>
</dbReference>
<dbReference type="OrthoDB" id="2789670at2759"/>
<dbReference type="AlphaFoldDB" id="T1G134"/>
<evidence type="ECO:0000256" key="11">
    <source>
        <dbReference type="RuleBase" id="RU000461"/>
    </source>
</evidence>
<keyword evidence="6" id="KW-0256">Endoplasmic reticulum</keyword>
<dbReference type="eggNOG" id="KOG0158">
    <property type="taxonomic scope" value="Eukaryota"/>
</dbReference>
<keyword evidence="8 10" id="KW-0408">Iron</keyword>
<dbReference type="GO" id="GO:0016705">
    <property type="term" value="F:oxidoreductase activity, acting on paired donors, with incorporation or reduction of molecular oxygen"/>
    <property type="evidence" value="ECO:0007669"/>
    <property type="project" value="InterPro"/>
</dbReference>
<dbReference type="FunFam" id="1.10.630.10:FF:000042">
    <property type="entry name" value="Cytochrome P450"/>
    <property type="match status" value="1"/>
</dbReference>
<accession>T1G134</accession>
<comment type="function">
    <text evidence="9">Cytochromes P450 are a group of heme-thiolate monooxygenases. They oxidize a variety of structurally unrelated compounds, including steroids, fatty acids, and xenobiotics.</text>
</comment>
<keyword evidence="4 10" id="KW-0349">Heme</keyword>
<dbReference type="RefSeq" id="XP_009010897.1">
    <property type="nucleotide sequence ID" value="XM_009012649.1"/>
</dbReference>
<dbReference type="GO" id="GO:0008395">
    <property type="term" value="F:steroid hydroxylase activity"/>
    <property type="evidence" value="ECO:0000318"/>
    <property type="project" value="GO_Central"/>
</dbReference>
<dbReference type="KEGG" id="hro:HELRODRAFT_72659"/>
<protein>
    <recommendedName>
        <fullName evidence="15">Cytochrome P450</fullName>
    </recommendedName>
</protein>
<dbReference type="InterPro" id="IPR001128">
    <property type="entry name" value="Cyt_P450"/>
</dbReference>
<evidence type="ECO:0000313" key="13">
    <source>
        <dbReference type="EnsemblMetazoa" id="HelroP72659"/>
    </source>
</evidence>
<evidence type="ECO:0000256" key="9">
    <source>
        <dbReference type="ARBA" id="ARBA00043906"/>
    </source>
</evidence>
<dbReference type="PANTHER" id="PTHR24302">
    <property type="entry name" value="CYTOCHROME P450 FAMILY 3"/>
    <property type="match status" value="1"/>
</dbReference>
<evidence type="ECO:0000256" key="4">
    <source>
        <dbReference type="ARBA" id="ARBA00022617"/>
    </source>
</evidence>
<evidence type="ECO:0000256" key="3">
    <source>
        <dbReference type="ARBA" id="ARBA00010617"/>
    </source>
</evidence>
<feature type="binding site" description="axial binding residue" evidence="10">
    <location>
        <position position="424"/>
    </location>
    <ligand>
        <name>heme</name>
        <dbReference type="ChEBI" id="CHEBI:30413"/>
    </ligand>
    <ligandPart>
        <name>Fe</name>
        <dbReference type="ChEBI" id="CHEBI:18248"/>
    </ligandPart>
</feature>
<evidence type="ECO:0000256" key="1">
    <source>
        <dbReference type="ARBA" id="ARBA00004174"/>
    </source>
</evidence>
<dbReference type="PANTHER" id="PTHR24302:SF15">
    <property type="entry name" value="FATTY-ACID PEROXYGENASE"/>
    <property type="match status" value="1"/>
</dbReference>
<keyword evidence="14" id="KW-1185">Reference proteome</keyword>